<organism evidence="3 4">
    <name type="scientific">Haloarcula nitratireducens</name>
    <dbReference type="NCBI Taxonomy" id="2487749"/>
    <lineage>
        <taxon>Archaea</taxon>
        <taxon>Methanobacteriati</taxon>
        <taxon>Methanobacteriota</taxon>
        <taxon>Stenosarchaea group</taxon>
        <taxon>Halobacteria</taxon>
        <taxon>Halobacteriales</taxon>
        <taxon>Haloarculaceae</taxon>
        <taxon>Haloarcula</taxon>
    </lineage>
</organism>
<keyword evidence="4" id="KW-1185">Reference proteome</keyword>
<evidence type="ECO:0000256" key="1">
    <source>
        <dbReference type="SAM" id="MobiDB-lite"/>
    </source>
</evidence>
<evidence type="ECO:0000313" key="3">
    <source>
        <dbReference type="EMBL" id="MBX0294862.1"/>
    </source>
</evidence>
<dbReference type="AlphaFoldDB" id="A0AAW4PAT8"/>
<reference evidence="3 4" key="1">
    <citation type="submission" date="2021-06" db="EMBL/GenBank/DDBJ databases">
        <title>Halomicroarcula sp. a new haloarchaeum isolated from saline soil.</title>
        <authorList>
            <person name="Duran-Viseras A."/>
            <person name="Sanchez-Porro C."/>
            <person name="Ventosa A."/>
        </authorList>
    </citation>
    <scope>NUCLEOTIDE SEQUENCE [LARGE SCALE GENOMIC DNA]</scope>
    <source>
        <strain evidence="3 4">F27</strain>
    </source>
</reference>
<comment type="caution">
    <text evidence="3">The sequence shown here is derived from an EMBL/GenBank/DDBJ whole genome shotgun (WGS) entry which is preliminary data.</text>
</comment>
<dbReference type="EMBL" id="RKLT01000002">
    <property type="protein sequence ID" value="MBX0294862.1"/>
    <property type="molecule type" value="Genomic_DNA"/>
</dbReference>
<name>A0AAW4PAT8_9EURY</name>
<keyword evidence="2" id="KW-0472">Membrane</keyword>
<feature type="compositionally biased region" description="Low complexity" evidence="1">
    <location>
        <begin position="324"/>
        <end position="347"/>
    </location>
</feature>
<proteinExistence type="predicted"/>
<accession>A0AAW4PAT8</accession>
<evidence type="ECO:0000256" key="2">
    <source>
        <dbReference type="SAM" id="Phobius"/>
    </source>
</evidence>
<keyword evidence="2" id="KW-1133">Transmembrane helix</keyword>
<dbReference type="RefSeq" id="WP_220579530.1">
    <property type="nucleotide sequence ID" value="NZ_RKLT01000002.1"/>
</dbReference>
<evidence type="ECO:0000313" key="4">
    <source>
        <dbReference type="Proteomes" id="UP001430455"/>
    </source>
</evidence>
<feature type="transmembrane region" description="Helical" evidence="2">
    <location>
        <begin position="7"/>
        <end position="31"/>
    </location>
</feature>
<keyword evidence="2" id="KW-0812">Transmembrane</keyword>
<gene>
    <name evidence="3" type="ORF">EGH23_08230</name>
</gene>
<protein>
    <submittedName>
        <fullName evidence="3">GldG family protein</fullName>
    </submittedName>
</protein>
<feature type="region of interest" description="Disordered" evidence="1">
    <location>
        <begin position="306"/>
        <end position="347"/>
    </location>
</feature>
<dbReference type="Proteomes" id="UP001430455">
    <property type="component" value="Unassembled WGS sequence"/>
</dbReference>
<sequence length="347" mass="36120">MADGSAIRLLAAYVVALVVVLGAVALLGLAVDGNSGPPDGASIDGQSPPQFQPERVNVDADPETGTLTVENGSARLLVDTRHGNEFSRADLEPIEEATFRAGHRLSYPDSVDAEPYNETLAGHAGLLVVQPTQEFTATERAVLENYTDAGGHVVILGEPTQTRVSGGLIASSTVVSFGANNLTSQYGFRMGAETLFNVDDAANDNNFKSIYAAPNGDGPLTEGVDTVTFDTGSYASVRDDSDAEVVYTAVDGTQTLQTRRTGQYPTVVRTENVVFVADASVLERTEVYDADNEAFVGNLLSFLAAGDAPDRVPGPEPDADEETTSGSTPTGGSTPTTPGNTTTPTAG</sequence>